<dbReference type="NCBIfam" id="TIGR01782">
    <property type="entry name" value="TonB-Xanth-Caul"/>
    <property type="match status" value="1"/>
</dbReference>
<keyword evidence="4" id="KW-0798">TonB box</keyword>
<evidence type="ECO:0000256" key="2">
    <source>
        <dbReference type="ARBA" id="ARBA00023136"/>
    </source>
</evidence>
<keyword evidence="2 4" id="KW-0472">Membrane</keyword>
<evidence type="ECO:0000313" key="8">
    <source>
        <dbReference type="Proteomes" id="UP000194841"/>
    </source>
</evidence>
<sequence length="1020" mass="111159">MRGALKQKDSAVLSGARFKHSTVALSVAACLFSVSGVAAEKTKSEEAIEVVEVTGIRGSTKASINTKRFASTQVDGISAEDIGKLPDVTIADSLQRITGVQIERTAGEGGPVAIRGLPQVDTTMNGEVFLSATTIDSSGADFGDLPSQLFSGLDVYKSSEAKSSAAGISGSIDLHTRRPFDMTEGYTFAGGAEVTRGSISDETDPNVNGLFSYNGDSWGVLFTAVVSEANLATDYNGYFDTSENGGIGAANNNHTWGANPRGEETRHVVPQGFAAFNKQEKRERQAFQFSFQADLGEGFTLTTDAFYTNQDRFNNRRGLSQNNRWNSFNDYAYPTADGWTGDTFTDEDGNAWGSVNAFDMKSYRLQTFTQVNNNEETSQNFNLQLDYNNGGALTGQVRVTRAKATAKMRHGYGEGDILSIDQGTLVTGPGQFSQGEHCNNGEEIVGSNGGCYASFAPGGIEDQFILSYDARGEFPHFSGFDQLVNGGNGLRSVADYMGDINSYHIGAFSSEGNTDDEGEINTFSTKWNYAFDDQPFITSVDFGIRMSERIVDHDQFTYTSNFGDGCDIAQWKAVDQYMNTPGCEGNPAAGEYLTKDVGDLTAGTWVPYTILPPTRLDTHTTVSYQTDFGNVTGIPGIWSIDPSNFKDPRQFHLDTFGNVQRTENGGASYDVTLEEFSYFLQANFDYNIFSGNFGLKVVETDLYVKQNLVGASLPHSGLGPDTGDVVTERSYTDYLPSLNVNAAVHEDVILRAAYSKNMQALNLASLGGGKTVGRVNNEDCNCLRVVNGTLTGNPNLDPWRSSNYSLSAEWYNGDASMLFLATYMIDIESFTEGGVVMIDEPDADGIKRGPWPFNTQVQGNGGDVTGFEIGARVAFSDITDIALLANVGFDANYTYNDSSQEAKDVKGNDLPFVGMSEDTYNLVLWYEDDSFSTRLAWNSRSPRLITQGTVGAVGGQSLYQDDYSQLDISATYNINDDFSVYVHGSNILEEYQQTYLEFSSQKAFQNVYEARWTLGARMTF</sequence>
<comment type="caution">
    <text evidence="7">The sequence shown here is derived from an EMBL/GenBank/DDBJ whole genome shotgun (WGS) entry which is preliminary data.</text>
</comment>
<feature type="domain" description="TonB-dependent receptor plug" evidence="6">
    <location>
        <begin position="69"/>
        <end position="170"/>
    </location>
</feature>
<keyword evidence="7" id="KW-0675">Receptor</keyword>
<evidence type="ECO:0000256" key="1">
    <source>
        <dbReference type="ARBA" id="ARBA00004442"/>
    </source>
</evidence>
<dbReference type="GO" id="GO:0009279">
    <property type="term" value="C:cell outer membrane"/>
    <property type="evidence" value="ECO:0007669"/>
    <property type="project" value="UniProtKB-SubCell"/>
</dbReference>
<proteinExistence type="inferred from homology"/>
<dbReference type="PROSITE" id="PS51257">
    <property type="entry name" value="PROKAR_LIPOPROTEIN"/>
    <property type="match status" value="1"/>
</dbReference>
<dbReference type="RefSeq" id="WP_086742295.1">
    <property type="nucleotide sequence ID" value="NZ_MWPV01000001.1"/>
</dbReference>
<dbReference type="PANTHER" id="PTHR40980:SF3">
    <property type="entry name" value="TONB-DEPENDENT RECEPTOR-LIKE BETA-BARREL DOMAIN-CONTAINING PROTEIN"/>
    <property type="match status" value="1"/>
</dbReference>
<dbReference type="SUPFAM" id="SSF56935">
    <property type="entry name" value="Porins"/>
    <property type="match status" value="1"/>
</dbReference>
<keyword evidence="3" id="KW-0998">Cell outer membrane</keyword>
<dbReference type="InterPro" id="IPR036942">
    <property type="entry name" value="Beta-barrel_TonB_sf"/>
</dbReference>
<evidence type="ECO:0000256" key="4">
    <source>
        <dbReference type="RuleBase" id="RU003357"/>
    </source>
</evidence>
<keyword evidence="8" id="KW-1185">Reference proteome</keyword>
<reference evidence="7 8" key="1">
    <citation type="submission" date="2017-02" db="EMBL/GenBank/DDBJ databases">
        <title>Pseudoalteromonas ulvae TC14 Genome.</title>
        <authorList>
            <person name="Molmeret M."/>
        </authorList>
    </citation>
    <scope>NUCLEOTIDE SEQUENCE [LARGE SCALE GENOMIC DNA]</scope>
    <source>
        <strain evidence="7">TC14</strain>
    </source>
</reference>
<comment type="subcellular location">
    <subcellularLocation>
        <location evidence="1 4">Cell outer membrane</location>
    </subcellularLocation>
</comment>
<dbReference type="InterPro" id="IPR010104">
    <property type="entry name" value="TonB_rcpt_bac"/>
</dbReference>
<dbReference type="Pfam" id="PF07715">
    <property type="entry name" value="Plug"/>
    <property type="match status" value="1"/>
</dbReference>
<dbReference type="OrthoDB" id="8727862at2"/>
<gene>
    <name evidence="7" type="ORF">B1199_01130</name>
</gene>
<dbReference type="Proteomes" id="UP000194841">
    <property type="component" value="Unassembled WGS sequence"/>
</dbReference>
<evidence type="ECO:0000259" key="6">
    <source>
        <dbReference type="Pfam" id="PF07715"/>
    </source>
</evidence>
<evidence type="ECO:0000313" key="7">
    <source>
        <dbReference type="EMBL" id="OUL58918.1"/>
    </source>
</evidence>
<dbReference type="Gene3D" id="2.40.170.20">
    <property type="entry name" value="TonB-dependent receptor, beta-barrel domain"/>
    <property type="match status" value="1"/>
</dbReference>
<dbReference type="InterPro" id="IPR012910">
    <property type="entry name" value="Plug_dom"/>
</dbReference>
<dbReference type="PANTHER" id="PTHR40980">
    <property type="entry name" value="PLUG DOMAIN-CONTAINING PROTEIN"/>
    <property type="match status" value="1"/>
</dbReference>
<dbReference type="AlphaFoldDB" id="A0A244CTJ5"/>
<dbReference type="Pfam" id="PF00593">
    <property type="entry name" value="TonB_dep_Rec_b-barrel"/>
    <property type="match status" value="1"/>
</dbReference>
<accession>A0A244CTJ5</accession>
<feature type="domain" description="TonB-dependent receptor-like beta-barrel" evidence="5">
    <location>
        <begin position="481"/>
        <end position="987"/>
    </location>
</feature>
<comment type="similarity">
    <text evidence="4">Belongs to the TonB-dependent receptor family.</text>
</comment>
<evidence type="ECO:0000256" key="3">
    <source>
        <dbReference type="ARBA" id="ARBA00023237"/>
    </source>
</evidence>
<dbReference type="EMBL" id="MWPV01000001">
    <property type="protein sequence ID" value="OUL58918.1"/>
    <property type="molecule type" value="Genomic_DNA"/>
</dbReference>
<name>A0A244CTJ5_PSEDV</name>
<dbReference type="Gene3D" id="2.170.130.10">
    <property type="entry name" value="TonB-dependent receptor, plug domain"/>
    <property type="match status" value="1"/>
</dbReference>
<protein>
    <submittedName>
        <fullName evidence="7">TonB-dependent receptor</fullName>
    </submittedName>
</protein>
<evidence type="ECO:0000259" key="5">
    <source>
        <dbReference type="Pfam" id="PF00593"/>
    </source>
</evidence>
<organism evidence="7 8">
    <name type="scientific">Pseudoalteromonas ulvae</name>
    <dbReference type="NCBI Taxonomy" id="107327"/>
    <lineage>
        <taxon>Bacteria</taxon>
        <taxon>Pseudomonadati</taxon>
        <taxon>Pseudomonadota</taxon>
        <taxon>Gammaproteobacteria</taxon>
        <taxon>Alteromonadales</taxon>
        <taxon>Pseudoalteromonadaceae</taxon>
        <taxon>Pseudoalteromonas</taxon>
    </lineage>
</organism>
<dbReference type="InterPro" id="IPR000531">
    <property type="entry name" value="Beta-barrel_TonB"/>
</dbReference>
<dbReference type="InterPro" id="IPR037066">
    <property type="entry name" value="Plug_dom_sf"/>
</dbReference>